<organism evidence="5 6">
    <name type="scientific">Laticauda laticaudata</name>
    <name type="common">Blue-ringed sea krait</name>
    <name type="synonym">Blue-lipped sea krait</name>
    <dbReference type="NCBI Taxonomy" id="8630"/>
    <lineage>
        <taxon>Eukaryota</taxon>
        <taxon>Metazoa</taxon>
        <taxon>Chordata</taxon>
        <taxon>Craniata</taxon>
        <taxon>Vertebrata</taxon>
        <taxon>Euteleostomi</taxon>
        <taxon>Lepidosauria</taxon>
        <taxon>Squamata</taxon>
        <taxon>Bifurcata</taxon>
        <taxon>Unidentata</taxon>
        <taxon>Episquamata</taxon>
        <taxon>Toxicofera</taxon>
        <taxon>Serpentes</taxon>
        <taxon>Colubroidea</taxon>
        <taxon>Elapidae</taxon>
        <taxon>Laticaudinae</taxon>
        <taxon>Laticauda</taxon>
    </lineage>
</organism>
<keyword evidence="2 3" id="KW-0808">Transferase</keyword>
<dbReference type="SUPFAM" id="SSF52540">
    <property type="entry name" value="P-loop containing nucleoside triphosphate hydrolases"/>
    <property type="match status" value="1"/>
</dbReference>
<name>A0A8C5SA53_LATLA</name>
<keyword evidence="6" id="KW-1185">Reference proteome</keyword>
<evidence type="ECO:0000313" key="5">
    <source>
        <dbReference type="Ensembl" id="ENSLLTP00000014582.1"/>
    </source>
</evidence>
<evidence type="ECO:0000259" key="4">
    <source>
        <dbReference type="Pfam" id="PF00685"/>
    </source>
</evidence>
<evidence type="ECO:0000313" key="6">
    <source>
        <dbReference type="Proteomes" id="UP000694406"/>
    </source>
</evidence>
<dbReference type="Proteomes" id="UP000694406">
    <property type="component" value="Unplaced"/>
</dbReference>
<dbReference type="PANTHER" id="PTHR11783">
    <property type="entry name" value="SULFOTRANSFERASE SULT"/>
    <property type="match status" value="1"/>
</dbReference>
<dbReference type="GeneTree" id="ENSGT00940000157101"/>
<dbReference type="InterPro" id="IPR027417">
    <property type="entry name" value="P-loop_NTPase"/>
</dbReference>
<reference evidence="5" key="1">
    <citation type="submission" date="2025-08" db="UniProtKB">
        <authorList>
            <consortium name="Ensembl"/>
        </authorList>
    </citation>
    <scope>IDENTIFICATION</scope>
</reference>
<dbReference type="AlphaFoldDB" id="A0A8C5SA53"/>
<reference evidence="5" key="2">
    <citation type="submission" date="2025-09" db="UniProtKB">
        <authorList>
            <consortium name="Ensembl"/>
        </authorList>
    </citation>
    <scope>IDENTIFICATION</scope>
</reference>
<dbReference type="GO" id="GO:0008146">
    <property type="term" value="F:sulfotransferase activity"/>
    <property type="evidence" value="ECO:0007669"/>
    <property type="project" value="InterPro"/>
</dbReference>
<dbReference type="EC" id="2.8.2.-" evidence="3"/>
<evidence type="ECO:0000256" key="3">
    <source>
        <dbReference type="RuleBase" id="RU361155"/>
    </source>
</evidence>
<dbReference type="InterPro" id="IPR000863">
    <property type="entry name" value="Sulfotransferase_dom"/>
</dbReference>
<accession>A0A8C5SA53</accession>
<evidence type="ECO:0000256" key="2">
    <source>
        <dbReference type="ARBA" id="ARBA00022679"/>
    </source>
</evidence>
<protein>
    <recommendedName>
        <fullName evidence="3">Sulfotransferase</fullName>
        <ecNumber evidence="3">2.8.2.-</ecNumber>
    </recommendedName>
</protein>
<comment type="similarity">
    <text evidence="1 3">Belongs to the sulfotransferase 1 family.</text>
</comment>
<feature type="domain" description="Sulfotransferase" evidence="4">
    <location>
        <begin position="40"/>
        <end position="87"/>
    </location>
</feature>
<dbReference type="Ensembl" id="ENSLLTT00000015156.1">
    <property type="protein sequence ID" value="ENSLLTP00000014582.1"/>
    <property type="gene ID" value="ENSLLTG00000011187.1"/>
</dbReference>
<evidence type="ECO:0000256" key="1">
    <source>
        <dbReference type="ARBA" id="ARBA00005771"/>
    </source>
</evidence>
<dbReference type="Gene3D" id="3.40.50.300">
    <property type="entry name" value="P-loop containing nucleotide triphosphate hydrolases"/>
    <property type="match status" value="1"/>
</dbReference>
<sequence length="104" mass="11699">MESLETKSIKLSKLVEIEGIPMPSEIVENWNLISGFQARPDDLLLCTYPKAGTTWIQEIVDMVQHRGDAQKCARAPITERSPYIELFLPKPIPSGESTGTEEKR</sequence>
<dbReference type="Pfam" id="PF00685">
    <property type="entry name" value="Sulfotransfer_1"/>
    <property type="match status" value="1"/>
</dbReference>
<proteinExistence type="inferred from homology"/>